<dbReference type="RefSeq" id="WP_379528045.1">
    <property type="nucleotide sequence ID" value="NZ_JBHSBI010000005.1"/>
</dbReference>
<sequence>MPEQERLDALSARVHAEKARESQVHLQQRTVEALTGLLARITNEGLPVISWSIHSNPAKEALTGTCDAGNTDKRRKDFEVWRQAINAERLPDETNAEGATRLRAEVTDNYLGLSIALTADV</sequence>
<proteinExistence type="predicted"/>
<organism evidence="1 2">
    <name type="scientific">Nonomuraea purpurea</name>
    <dbReference type="NCBI Taxonomy" id="1849276"/>
    <lineage>
        <taxon>Bacteria</taxon>
        <taxon>Bacillati</taxon>
        <taxon>Actinomycetota</taxon>
        <taxon>Actinomycetes</taxon>
        <taxon>Streptosporangiales</taxon>
        <taxon>Streptosporangiaceae</taxon>
        <taxon>Nonomuraea</taxon>
    </lineage>
</organism>
<dbReference type="Proteomes" id="UP001595851">
    <property type="component" value="Unassembled WGS sequence"/>
</dbReference>
<gene>
    <name evidence="1" type="ORF">ACFOY2_12025</name>
</gene>
<evidence type="ECO:0000313" key="1">
    <source>
        <dbReference type="EMBL" id="MFC4007954.1"/>
    </source>
</evidence>
<dbReference type="EMBL" id="JBHSBI010000005">
    <property type="protein sequence ID" value="MFC4007954.1"/>
    <property type="molecule type" value="Genomic_DNA"/>
</dbReference>
<name>A0ABV8G4A2_9ACTN</name>
<accession>A0ABV8G4A2</accession>
<evidence type="ECO:0000313" key="2">
    <source>
        <dbReference type="Proteomes" id="UP001595851"/>
    </source>
</evidence>
<keyword evidence="2" id="KW-1185">Reference proteome</keyword>
<protein>
    <submittedName>
        <fullName evidence="1">Uncharacterized protein</fullName>
    </submittedName>
</protein>
<comment type="caution">
    <text evidence="1">The sequence shown here is derived from an EMBL/GenBank/DDBJ whole genome shotgun (WGS) entry which is preliminary data.</text>
</comment>
<reference evidence="2" key="1">
    <citation type="journal article" date="2019" name="Int. J. Syst. Evol. Microbiol.">
        <title>The Global Catalogue of Microorganisms (GCM) 10K type strain sequencing project: providing services to taxonomists for standard genome sequencing and annotation.</title>
        <authorList>
            <consortium name="The Broad Institute Genomics Platform"/>
            <consortium name="The Broad Institute Genome Sequencing Center for Infectious Disease"/>
            <person name="Wu L."/>
            <person name="Ma J."/>
        </authorList>
    </citation>
    <scope>NUCLEOTIDE SEQUENCE [LARGE SCALE GENOMIC DNA]</scope>
    <source>
        <strain evidence="2">TBRC 1276</strain>
    </source>
</reference>